<name>A0A8T0A3J9_9BILA</name>
<dbReference type="PIRSF" id="PIRSF038097">
    <property type="entry name" value="V-ATP_synth_e1/e2"/>
    <property type="match status" value="1"/>
</dbReference>
<dbReference type="GO" id="GO:0033181">
    <property type="term" value="C:plasma membrane proton-transporting V-type ATPase complex"/>
    <property type="evidence" value="ECO:0007669"/>
    <property type="project" value="TreeGrafter"/>
</dbReference>
<dbReference type="GO" id="GO:0012505">
    <property type="term" value="C:endomembrane system"/>
    <property type="evidence" value="ECO:0007669"/>
    <property type="project" value="UniProtKB-SubCell"/>
</dbReference>
<comment type="caution">
    <text evidence="10">The sequence shown here is derived from an EMBL/GenBank/DDBJ whole genome shotgun (WGS) entry which is preliminary data.</text>
</comment>
<dbReference type="Proteomes" id="UP000605970">
    <property type="component" value="Unassembled WGS sequence"/>
</dbReference>
<dbReference type="PANTHER" id="PTHR12263">
    <property type="entry name" value="VACUOLAR ATP SYNTHASE SUBUNIT H"/>
    <property type="match status" value="1"/>
</dbReference>
<dbReference type="InterPro" id="IPR017385">
    <property type="entry name" value="ATPase_V0-cplx_e1/e2_su_met"/>
</dbReference>
<dbReference type="Pfam" id="PF05493">
    <property type="entry name" value="ATP_synt_H"/>
    <property type="match status" value="1"/>
</dbReference>
<keyword evidence="7 9" id="KW-0406">Ion transport</keyword>
<evidence type="ECO:0000256" key="8">
    <source>
        <dbReference type="ARBA" id="ARBA00023136"/>
    </source>
</evidence>
<keyword evidence="6 9" id="KW-1133">Transmembrane helix</keyword>
<organism evidence="10 11">
    <name type="scientific">Meloidogyne graminicola</name>
    <dbReference type="NCBI Taxonomy" id="189291"/>
    <lineage>
        <taxon>Eukaryota</taxon>
        <taxon>Metazoa</taxon>
        <taxon>Ecdysozoa</taxon>
        <taxon>Nematoda</taxon>
        <taxon>Chromadorea</taxon>
        <taxon>Rhabditida</taxon>
        <taxon>Tylenchina</taxon>
        <taxon>Tylenchomorpha</taxon>
        <taxon>Tylenchoidea</taxon>
        <taxon>Meloidogynidae</taxon>
        <taxon>Meloidogyninae</taxon>
        <taxon>Meloidogyne</taxon>
    </lineage>
</organism>
<evidence type="ECO:0000256" key="2">
    <source>
        <dbReference type="ARBA" id="ARBA00008328"/>
    </source>
</evidence>
<accession>A0A8T0A3J9</accession>
<dbReference type="GO" id="GO:0046961">
    <property type="term" value="F:proton-transporting ATPase activity, rotational mechanism"/>
    <property type="evidence" value="ECO:0007669"/>
    <property type="project" value="InterPro"/>
</dbReference>
<evidence type="ECO:0000256" key="3">
    <source>
        <dbReference type="ARBA" id="ARBA00022448"/>
    </source>
</evidence>
<keyword evidence="4 9" id="KW-0812">Transmembrane</keyword>
<comment type="similarity">
    <text evidence="2 9">Belongs to the V-ATPase e1/e2 subunit family.</text>
</comment>
<comment type="function">
    <text evidence="9">Subunit of the V0 complex of vacuolar(H+)-ATPase (V-ATPase), a multisubunit enzyme composed of a peripheral complex (V1) that hydrolyzes ATP and a membrane integral complex (V0) that translocates protons. V-ATPase is responsible for acidifying and maintaining the pH of intracellular compartments and in some cell types, is targeted to the plasma membrane, where it is responsible for acidifying the extracellular environment.</text>
</comment>
<evidence type="ECO:0000313" key="11">
    <source>
        <dbReference type="Proteomes" id="UP000605970"/>
    </source>
</evidence>
<comment type="subunit">
    <text evidence="9">V-ATPase is a heteromultimeric enzyme made up of two complexes: the ATP-hydrolytic V1 complex and the proton translocation V0 complex.</text>
</comment>
<comment type="subcellular location">
    <subcellularLocation>
        <location evidence="1">Endomembrane system</location>
        <topology evidence="1">Multi-pass membrane protein</topology>
    </subcellularLocation>
    <subcellularLocation>
        <location evidence="9">Membrane</location>
        <topology evidence="9">Multi-pass membrane protein</topology>
    </subcellularLocation>
</comment>
<proteinExistence type="inferred from homology"/>
<dbReference type="PANTHER" id="PTHR12263:SF0">
    <property type="entry name" value="V-TYPE PROTON ATPASE SUBUNIT"/>
    <property type="match status" value="1"/>
</dbReference>
<evidence type="ECO:0000256" key="5">
    <source>
        <dbReference type="ARBA" id="ARBA00022781"/>
    </source>
</evidence>
<feature type="transmembrane region" description="Helical" evidence="9">
    <location>
        <begin position="15"/>
        <end position="37"/>
    </location>
</feature>
<dbReference type="AlphaFoldDB" id="A0A8T0A3J9"/>
<reference evidence="10" key="1">
    <citation type="journal article" date="2020" name="Ecol. Evol.">
        <title>Genome structure and content of the rice root-knot nematode (Meloidogyne graminicola).</title>
        <authorList>
            <person name="Phan N.T."/>
            <person name="Danchin E.G.J."/>
            <person name="Klopp C."/>
            <person name="Perfus-Barbeoch L."/>
            <person name="Kozlowski D.K."/>
            <person name="Koutsovoulos G.D."/>
            <person name="Lopez-Roques C."/>
            <person name="Bouchez O."/>
            <person name="Zahm M."/>
            <person name="Besnard G."/>
            <person name="Bellafiore S."/>
        </authorList>
    </citation>
    <scope>NUCLEOTIDE SEQUENCE</scope>
    <source>
        <strain evidence="10">VN-18</strain>
    </source>
</reference>
<dbReference type="OrthoDB" id="1508846at2759"/>
<feature type="transmembrane region" description="Helical" evidence="9">
    <location>
        <begin position="49"/>
        <end position="67"/>
    </location>
</feature>
<evidence type="ECO:0000256" key="4">
    <source>
        <dbReference type="ARBA" id="ARBA00022692"/>
    </source>
</evidence>
<sequence>MSYKYAMIRILEMSAWIPFIIVTAFWAVFGAGGPFLVPSGVNRGIIQTMIVMTAVCCYMFWLIVYLHQLNPLIGPQLPVKTIFWIHQKWGDASPS</sequence>
<keyword evidence="5 9" id="KW-0375">Hydrogen ion transport</keyword>
<evidence type="ECO:0000313" key="10">
    <source>
        <dbReference type="EMBL" id="KAF7639899.1"/>
    </source>
</evidence>
<protein>
    <recommendedName>
        <fullName evidence="9">V-type proton ATPase subunit</fullName>
    </recommendedName>
</protein>
<evidence type="ECO:0000256" key="9">
    <source>
        <dbReference type="PIRNR" id="PIRNR038097"/>
    </source>
</evidence>
<evidence type="ECO:0000256" key="7">
    <source>
        <dbReference type="ARBA" id="ARBA00023065"/>
    </source>
</evidence>
<gene>
    <name evidence="10" type="ORF">Mgra_00000820</name>
</gene>
<evidence type="ECO:0000256" key="6">
    <source>
        <dbReference type="ARBA" id="ARBA00022989"/>
    </source>
</evidence>
<evidence type="ECO:0000256" key="1">
    <source>
        <dbReference type="ARBA" id="ARBA00004127"/>
    </source>
</evidence>
<keyword evidence="3 9" id="KW-0813">Transport</keyword>
<dbReference type="EMBL" id="JABEBT010000003">
    <property type="protein sequence ID" value="KAF7639899.1"/>
    <property type="molecule type" value="Genomic_DNA"/>
</dbReference>
<keyword evidence="8 9" id="KW-0472">Membrane</keyword>
<keyword evidence="11" id="KW-1185">Reference proteome</keyword>
<dbReference type="InterPro" id="IPR008389">
    <property type="entry name" value="ATPase_V0-cplx_e1/e2_su"/>
</dbReference>
<dbReference type="GO" id="GO:0033179">
    <property type="term" value="C:proton-transporting V-type ATPase, V0 domain"/>
    <property type="evidence" value="ECO:0007669"/>
    <property type="project" value="UniProtKB-UniRule"/>
</dbReference>